<sequence length="172" mass="19683">MPPSDTTRRVMLVNNVFGRSINNVSKPVDAQTLAEAFPYASPQMLDTLAEQTKNLFSHYANGRWTEFAEAASFEDLCNQFDLLEREAIERIQAGVKPVMITRDPKLSIPPLLLKTLTNLESLYRSAHERQEETNEKLQVEISKQIKEIERLEAEIKSRVGQIQSTADQWKHL</sequence>
<name>A0A5B0NB22_PUCGR</name>
<protein>
    <submittedName>
        <fullName evidence="2">Uncharacterized protein</fullName>
    </submittedName>
</protein>
<evidence type="ECO:0000313" key="2">
    <source>
        <dbReference type="EMBL" id="KAA1086407.1"/>
    </source>
</evidence>
<accession>A0A5B0NB22</accession>
<feature type="coiled-coil region" evidence="1">
    <location>
        <begin position="116"/>
        <end position="154"/>
    </location>
</feature>
<comment type="caution">
    <text evidence="2">The sequence shown here is derived from an EMBL/GenBank/DDBJ whole genome shotgun (WGS) entry which is preliminary data.</text>
</comment>
<evidence type="ECO:0000313" key="3">
    <source>
        <dbReference type="Proteomes" id="UP000325313"/>
    </source>
</evidence>
<evidence type="ECO:0000256" key="1">
    <source>
        <dbReference type="SAM" id="Coils"/>
    </source>
</evidence>
<dbReference type="AlphaFoldDB" id="A0A5B0NB22"/>
<reference evidence="2 3" key="1">
    <citation type="submission" date="2019-05" db="EMBL/GenBank/DDBJ databases">
        <title>Emergence of the Ug99 lineage of the wheat stem rust pathogen through somatic hybridization.</title>
        <authorList>
            <person name="Li F."/>
            <person name="Upadhyaya N.M."/>
            <person name="Sperschneider J."/>
            <person name="Matny O."/>
            <person name="Nguyen-Phuc H."/>
            <person name="Mago R."/>
            <person name="Raley C."/>
            <person name="Miller M.E."/>
            <person name="Silverstein K.A.T."/>
            <person name="Henningsen E."/>
            <person name="Hirsch C.D."/>
            <person name="Visser B."/>
            <person name="Pretorius Z.A."/>
            <person name="Steffenson B.J."/>
            <person name="Schwessinger B."/>
            <person name="Dodds P.N."/>
            <person name="Figueroa M."/>
        </authorList>
    </citation>
    <scope>NUCLEOTIDE SEQUENCE [LARGE SCALE GENOMIC DNA]</scope>
    <source>
        <strain evidence="2 3">Ug99</strain>
    </source>
</reference>
<gene>
    <name evidence="2" type="ORF">PGTUg99_002250</name>
</gene>
<keyword evidence="1" id="KW-0175">Coiled coil</keyword>
<dbReference type="EMBL" id="VDEP01000410">
    <property type="protein sequence ID" value="KAA1086407.1"/>
    <property type="molecule type" value="Genomic_DNA"/>
</dbReference>
<proteinExistence type="predicted"/>
<dbReference type="Proteomes" id="UP000325313">
    <property type="component" value="Unassembled WGS sequence"/>
</dbReference>
<organism evidence="2 3">
    <name type="scientific">Puccinia graminis f. sp. tritici</name>
    <dbReference type="NCBI Taxonomy" id="56615"/>
    <lineage>
        <taxon>Eukaryota</taxon>
        <taxon>Fungi</taxon>
        <taxon>Dikarya</taxon>
        <taxon>Basidiomycota</taxon>
        <taxon>Pucciniomycotina</taxon>
        <taxon>Pucciniomycetes</taxon>
        <taxon>Pucciniales</taxon>
        <taxon>Pucciniaceae</taxon>
        <taxon>Puccinia</taxon>
    </lineage>
</organism>